<proteinExistence type="predicted"/>
<feature type="compositionally biased region" description="Low complexity" evidence="1">
    <location>
        <begin position="48"/>
        <end position="59"/>
    </location>
</feature>
<protein>
    <submittedName>
        <fullName evidence="2">Uncharacterized protein</fullName>
    </submittedName>
</protein>
<evidence type="ECO:0000256" key="1">
    <source>
        <dbReference type="SAM" id="MobiDB-lite"/>
    </source>
</evidence>
<feature type="compositionally biased region" description="Low complexity" evidence="1">
    <location>
        <begin position="92"/>
        <end position="105"/>
    </location>
</feature>
<dbReference type="Proteomes" id="UP000216857">
    <property type="component" value="Unassembled WGS sequence"/>
</dbReference>
<accession>A0A261RFM5</accession>
<sequence length="192" mass="19663">MSLTFQFEHRINGAPVMFHGTAESAADALATINAVVAGTVKLHGTAETPAGAATGAGETVKQSTAKNNKAGMSRPTNETDPESRSTAEQTQTASGSSGNSSTASSDQNASDSKGNDDAGQDGAALDYDKDVKPVVLQVAKKSRDLCVALLQRHGVSKGTELTARQYPQFIKDAQAVIAGELDPTASADGDIA</sequence>
<reference evidence="2" key="1">
    <citation type="submission" date="2017-05" db="EMBL/GenBank/DDBJ databases">
        <title>Complete and WGS of Bordetella genogroups.</title>
        <authorList>
            <person name="Spilker T."/>
            <person name="Lipuma J."/>
        </authorList>
    </citation>
    <scope>NUCLEOTIDE SEQUENCE</scope>
    <source>
        <strain evidence="2">AU21707</strain>
    </source>
</reference>
<name>A0A261RFM5_9BORD</name>
<comment type="caution">
    <text evidence="2">The sequence shown here is derived from an EMBL/GenBank/DDBJ whole genome shotgun (WGS) entry which is preliminary data.</text>
</comment>
<feature type="region of interest" description="Disordered" evidence="1">
    <location>
        <begin position="48"/>
        <end position="125"/>
    </location>
</feature>
<evidence type="ECO:0000313" key="3">
    <source>
        <dbReference type="Proteomes" id="UP000216857"/>
    </source>
</evidence>
<evidence type="ECO:0000313" key="2">
    <source>
        <dbReference type="EMBL" id="OZI23731.1"/>
    </source>
</evidence>
<organism evidence="2 3">
    <name type="scientific">Bordetella genomosp. 9</name>
    <dbReference type="NCBI Taxonomy" id="1416803"/>
    <lineage>
        <taxon>Bacteria</taxon>
        <taxon>Pseudomonadati</taxon>
        <taxon>Pseudomonadota</taxon>
        <taxon>Betaproteobacteria</taxon>
        <taxon>Burkholderiales</taxon>
        <taxon>Alcaligenaceae</taxon>
        <taxon>Bordetella</taxon>
    </lineage>
</organism>
<dbReference type="RefSeq" id="WP_094846692.1">
    <property type="nucleotide sequence ID" value="NZ_NEVJ01000002.1"/>
</dbReference>
<gene>
    <name evidence="2" type="ORF">CAL26_09885</name>
</gene>
<dbReference type="AlphaFoldDB" id="A0A261RFM5"/>
<dbReference type="EMBL" id="NEVJ01000002">
    <property type="protein sequence ID" value="OZI23731.1"/>
    <property type="molecule type" value="Genomic_DNA"/>
</dbReference>
<keyword evidence="3" id="KW-1185">Reference proteome</keyword>
<feature type="compositionally biased region" description="Polar residues" evidence="1">
    <location>
        <begin position="74"/>
        <end position="91"/>
    </location>
</feature>